<organism evidence="1 2">
    <name type="scientific">Candidatus Bartonella washoeensis Sb944nv</name>
    <dbReference type="NCBI Taxonomy" id="1094563"/>
    <lineage>
        <taxon>Bacteria</taxon>
        <taxon>Pseudomonadati</taxon>
        <taxon>Pseudomonadota</taxon>
        <taxon>Alphaproteobacteria</taxon>
        <taxon>Hyphomicrobiales</taxon>
        <taxon>Bartonellaceae</taxon>
        <taxon>Bartonella</taxon>
    </lineage>
</organism>
<evidence type="ECO:0000313" key="2">
    <source>
        <dbReference type="Proteomes" id="UP000008947"/>
    </source>
</evidence>
<evidence type="ECO:0000313" key="1">
    <source>
        <dbReference type="EMBL" id="EJF78834.1"/>
    </source>
</evidence>
<name>J0Q846_9HYPH</name>
<keyword evidence="2" id="KW-1185">Reference proteome</keyword>
<dbReference type="Proteomes" id="UP000008947">
    <property type="component" value="Unassembled WGS sequence"/>
</dbReference>
<dbReference type="AlphaFoldDB" id="J0Q846"/>
<dbReference type="RefSeq" id="WP_006924197.1">
    <property type="nucleotide sequence ID" value="NZ_JH725024.1"/>
</dbReference>
<reference evidence="1 2" key="1">
    <citation type="submission" date="2012-03" db="EMBL/GenBank/DDBJ databases">
        <title>The Genome Sequence of Bartonella washoensis Sb944nv.</title>
        <authorList>
            <consortium name="The Broad Institute Genome Sequencing Platform"/>
            <consortium name="The Broad Institute Genome Sequencing Center for Infectious Disease"/>
            <person name="Feldgarden M."/>
            <person name="Kirby J."/>
            <person name="Kosoy M."/>
            <person name="Birtles R."/>
            <person name="Probert W.S."/>
            <person name="Chiaraviglio L."/>
            <person name="Young S.K."/>
            <person name="Zeng Q."/>
            <person name="Gargeya S."/>
            <person name="Fitzgerald M."/>
            <person name="Haas B."/>
            <person name="Abouelleil A."/>
            <person name="Alvarado L."/>
            <person name="Arachchi H.M."/>
            <person name="Berlin A."/>
            <person name="Chapman S.B."/>
            <person name="Gearin G."/>
            <person name="Goldberg J."/>
            <person name="Griggs A."/>
            <person name="Gujja S."/>
            <person name="Hansen M."/>
            <person name="Heiman D."/>
            <person name="Howarth C."/>
            <person name="Larimer J."/>
            <person name="Lui A."/>
            <person name="MacDonald P.J.P."/>
            <person name="McCowen C."/>
            <person name="Montmayeur A."/>
            <person name="Murphy C."/>
            <person name="Neiman D."/>
            <person name="Pearson M."/>
            <person name="Priest M."/>
            <person name="Roberts A."/>
            <person name="Saif S."/>
            <person name="Shea T."/>
            <person name="Sisk P."/>
            <person name="Stolte C."/>
            <person name="Sykes S."/>
            <person name="Wortman J."/>
            <person name="Nusbaum C."/>
            <person name="Birren B."/>
        </authorList>
    </citation>
    <scope>NUCLEOTIDE SEQUENCE [LARGE SCALE GENOMIC DNA]</scope>
    <source>
        <strain evidence="1 2">Sb944nv</strain>
    </source>
</reference>
<sequence length="68" mass="7900">MSVTRQIKKLNDVHARAMANVYNHDVQHMLQANADNQPTQSQPIKNSKKTSYNNKAMQLITFYKAHWT</sequence>
<proteinExistence type="predicted"/>
<accession>J0Q846</accession>
<protein>
    <submittedName>
        <fullName evidence="1">Uncharacterized protein</fullName>
    </submittedName>
</protein>
<dbReference type="PATRIC" id="fig|1094563.3.peg.1396"/>
<comment type="caution">
    <text evidence="1">The sequence shown here is derived from an EMBL/GenBank/DDBJ whole genome shotgun (WGS) entry which is preliminary data.</text>
</comment>
<dbReference type="EMBL" id="AILU01000033">
    <property type="protein sequence ID" value="EJF78834.1"/>
    <property type="molecule type" value="Genomic_DNA"/>
</dbReference>
<gene>
    <name evidence="1" type="ORF">MCQ_01213</name>
</gene>
<dbReference type="HOGENOM" id="CLU_2785518_0_0_5"/>